<keyword evidence="3" id="KW-1185">Reference proteome</keyword>
<protein>
    <recommendedName>
        <fullName evidence="1">Reverse transcriptase/retrotransposon-derived protein RNase H-like domain-containing protein</fullName>
    </recommendedName>
</protein>
<feature type="non-terminal residue" evidence="2">
    <location>
        <position position="1"/>
    </location>
</feature>
<evidence type="ECO:0000313" key="2">
    <source>
        <dbReference type="EMBL" id="RDX97901.1"/>
    </source>
</evidence>
<dbReference type="PANTHER" id="PTHR33064:SF37">
    <property type="entry name" value="RIBONUCLEASE H"/>
    <property type="match status" value="1"/>
</dbReference>
<dbReference type="Proteomes" id="UP000257109">
    <property type="component" value="Unassembled WGS sequence"/>
</dbReference>
<dbReference type="InterPro" id="IPR041577">
    <property type="entry name" value="RT_RNaseH_2"/>
</dbReference>
<reference evidence="2" key="1">
    <citation type="submission" date="2018-05" db="EMBL/GenBank/DDBJ databases">
        <title>Draft genome of Mucuna pruriens seed.</title>
        <authorList>
            <person name="Nnadi N.E."/>
            <person name="Vos R."/>
            <person name="Hasami M.H."/>
            <person name="Devisetty U.K."/>
            <person name="Aguiy J.C."/>
        </authorList>
    </citation>
    <scope>NUCLEOTIDE SEQUENCE [LARGE SCALE GENOMIC DNA]</scope>
    <source>
        <strain evidence="2">JCA_2017</strain>
    </source>
</reference>
<name>A0A371H531_MUCPR</name>
<proteinExistence type="predicted"/>
<accession>A0A371H531</accession>
<dbReference type="Pfam" id="PF17919">
    <property type="entry name" value="RT_RNaseH_2"/>
    <property type="match status" value="1"/>
</dbReference>
<dbReference type="InterPro" id="IPR043502">
    <property type="entry name" value="DNA/RNA_pol_sf"/>
</dbReference>
<feature type="domain" description="Reverse transcriptase/retrotransposon-derived protein RNase H-like" evidence="1">
    <location>
        <begin position="3"/>
        <end position="60"/>
    </location>
</feature>
<dbReference type="OrthoDB" id="1436587at2759"/>
<comment type="caution">
    <text evidence="2">The sequence shown here is derived from an EMBL/GenBank/DDBJ whole genome shotgun (WGS) entry which is preliminary data.</text>
</comment>
<gene>
    <name evidence="2" type="ORF">CR513_19279</name>
</gene>
<dbReference type="InterPro" id="IPR051320">
    <property type="entry name" value="Viral_Replic_Matur_Polypro"/>
</dbReference>
<dbReference type="AlphaFoldDB" id="A0A371H531"/>
<dbReference type="SUPFAM" id="SSF56672">
    <property type="entry name" value="DNA/RNA polymerases"/>
    <property type="match status" value="1"/>
</dbReference>
<evidence type="ECO:0000313" key="3">
    <source>
        <dbReference type="Proteomes" id="UP000257109"/>
    </source>
</evidence>
<dbReference type="EMBL" id="QJKJ01003553">
    <property type="protein sequence ID" value="RDX97901.1"/>
    <property type="molecule type" value="Genomic_DNA"/>
</dbReference>
<evidence type="ECO:0000259" key="1">
    <source>
        <dbReference type="Pfam" id="PF17919"/>
    </source>
</evidence>
<dbReference type="PANTHER" id="PTHR33064">
    <property type="entry name" value="POL PROTEIN"/>
    <property type="match status" value="1"/>
</dbReference>
<organism evidence="2 3">
    <name type="scientific">Mucuna pruriens</name>
    <name type="common">Velvet bean</name>
    <name type="synonym">Dolichos pruriens</name>
    <dbReference type="NCBI Taxonomy" id="157652"/>
    <lineage>
        <taxon>Eukaryota</taxon>
        <taxon>Viridiplantae</taxon>
        <taxon>Streptophyta</taxon>
        <taxon>Embryophyta</taxon>
        <taxon>Tracheophyta</taxon>
        <taxon>Spermatophyta</taxon>
        <taxon>Magnoliopsida</taxon>
        <taxon>eudicotyledons</taxon>
        <taxon>Gunneridae</taxon>
        <taxon>Pentapetalae</taxon>
        <taxon>rosids</taxon>
        <taxon>fabids</taxon>
        <taxon>Fabales</taxon>
        <taxon>Fabaceae</taxon>
        <taxon>Papilionoideae</taxon>
        <taxon>50 kb inversion clade</taxon>
        <taxon>NPAAA clade</taxon>
        <taxon>indigoferoid/millettioid clade</taxon>
        <taxon>Phaseoleae</taxon>
        <taxon>Mucuna</taxon>
    </lineage>
</organism>
<sequence length="60" mass="6616">MLERALQTLKKRLTQAPILGLPKFSKSFELECDVSNVGIGVVILHEGNLIAYFSEKLKGA</sequence>